<name>A0A1U9ZYP3_9ACTN</name>
<protein>
    <submittedName>
        <fullName evidence="1">Uncharacterized protein</fullName>
    </submittedName>
</protein>
<proteinExistence type="predicted"/>
<evidence type="ECO:0000313" key="2">
    <source>
        <dbReference type="Proteomes" id="UP000190797"/>
    </source>
</evidence>
<dbReference type="AlphaFoldDB" id="A0A1U9ZYP3"/>
<sequence length="75" mass="8620">MAFGYERPPEVLISYYQYGDLIHWGEKREPLAKVAAEDPVLEGMYRITFMEAMFVFAHIYMGFAKVIEALRGPAS</sequence>
<gene>
    <name evidence="1" type="ORF">BKM31_17785</name>
</gene>
<reference evidence="2" key="1">
    <citation type="journal article" date="2017" name="Med. Chem. Commun.">
        <title>Nonomuraea sp. ATCC 55076 harbours the largest actinomycete chromosome to date and the kistamicin biosynthetic gene cluster.</title>
        <authorList>
            <person name="Nazari B."/>
            <person name="Forneris C.C."/>
            <person name="Gibson M.I."/>
            <person name="Moon K."/>
            <person name="Schramma K.R."/>
            <person name="Seyedsayamdost M.R."/>
        </authorList>
    </citation>
    <scope>NUCLEOTIDE SEQUENCE [LARGE SCALE GENOMIC DNA]</scope>
    <source>
        <strain evidence="2">ATCC 55076</strain>
    </source>
</reference>
<dbReference type="Proteomes" id="UP000190797">
    <property type="component" value="Chromosome"/>
</dbReference>
<organism evidence="1 2">
    <name type="scientific">[Actinomadura] parvosata subsp. kistnae</name>
    <dbReference type="NCBI Taxonomy" id="1909395"/>
    <lineage>
        <taxon>Bacteria</taxon>
        <taxon>Bacillati</taxon>
        <taxon>Actinomycetota</taxon>
        <taxon>Actinomycetes</taxon>
        <taxon>Streptosporangiales</taxon>
        <taxon>Streptosporangiaceae</taxon>
        <taxon>Nonomuraea</taxon>
    </lineage>
</organism>
<keyword evidence="2" id="KW-1185">Reference proteome</keyword>
<evidence type="ECO:0000313" key="1">
    <source>
        <dbReference type="EMBL" id="AQZ63068.1"/>
    </source>
</evidence>
<dbReference type="KEGG" id="noa:BKM31_17785"/>
<accession>A0A1U9ZYP3</accession>
<dbReference type="EMBL" id="CP017717">
    <property type="protein sequence ID" value="AQZ63068.1"/>
    <property type="molecule type" value="Genomic_DNA"/>
</dbReference>